<dbReference type="Gene3D" id="3.10.20.90">
    <property type="entry name" value="Phosphatidylinositol 3-kinase Catalytic Subunit, Chain A, domain 1"/>
    <property type="match status" value="1"/>
</dbReference>
<dbReference type="InterPro" id="IPR007239">
    <property type="entry name" value="Atg5"/>
</dbReference>
<comment type="subcellular location">
    <subcellularLocation>
        <location evidence="1 12">Preautophagosomal structure membrane</location>
        <topology evidence="1 12">Peripheral membrane protein</topology>
    </subcellularLocation>
</comment>
<keyword evidence="6 12" id="KW-1017">Isopeptide bond</keyword>
<evidence type="ECO:0000256" key="2">
    <source>
        <dbReference type="ARBA" id="ARBA00006910"/>
    </source>
</evidence>
<evidence type="ECO:0000259" key="15">
    <source>
        <dbReference type="Pfam" id="PF20638"/>
    </source>
</evidence>
<dbReference type="Proteomes" id="UP000054383">
    <property type="component" value="Unassembled WGS sequence"/>
</dbReference>
<keyword evidence="8" id="KW-0653">Protein transport</keyword>
<keyword evidence="17" id="KW-1185">Reference proteome</keyword>
<dbReference type="GO" id="GO:0000422">
    <property type="term" value="P:autophagy of mitochondrion"/>
    <property type="evidence" value="ECO:0007669"/>
    <property type="project" value="TreeGrafter"/>
</dbReference>
<dbReference type="GO" id="GO:0044233">
    <property type="term" value="C:mitochondria-associated endoplasmic reticulum membrane contact site"/>
    <property type="evidence" value="ECO:0007669"/>
    <property type="project" value="TreeGrafter"/>
</dbReference>
<evidence type="ECO:0000256" key="9">
    <source>
        <dbReference type="ARBA" id="ARBA00023006"/>
    </source>
</evidence>
<evidence type="ECO:0000259" key="14">
    <source>
        <dbReference type="Pfam" id="PF20637"/>
    </source>
</evidence>
<dbReference type="FunFam" id="3.10.20.620:FF:000004">
    <property type="entry name" value="Autophagy protein 5"/>
    <property type="match status" value="1"/>
</dbReference>
<dbReference type="PANTHER" id="PTHR13040:SF2">
    <property type="entry name" value="AUTOPHAGY PROTEIN 5"/>
    <property type="match status" value="1"/>
</dbReference>
<dbReference type="GO" id="GO:0006995">
    <property type="term" value="P:cellular response to nitrogen starvation"/>
    <property type="evidence" value="ECO:0007669"/>
    <property type="project" value="TreeGrafter"/>
</dbReference>
<evidence type="ECO:0000256" key="7">
    <source>
        <dbReference type="ARBA" id="ARBA00022843"/>
    </source>
</evidence>
<evidence type="ECO:0000256" key="8">
    <source>
        <dbReference type="ARBA" id="ARBA00022927"/>
    </source>
</evidence>
<dbReference type="AlphaFoldDB" id="A0A0U1M572"/>
<keyword evidence="9 12" id="KW-0072">Autophagy</keyword>
<gene>
    <name evidence="16" type="ORF">PISL3812_07214</name>
</gene>
<name>A0A0U1M572_TALIS</name>
<evidence type="ECO:0000256" key="3">
    <source>
        <dbReference type="ARBA" id="ARBA00011554"/>
    </source>
</evidence>
<keyword evidence="5 12" id="KW-0813">Transport</keyword>
<dbReference type="InterPro" id="IPR048318">
    <property type="entry name" value="ATG5_UblB"/>
</dbReference>
<dbReference type="Gene3D" id="3.10.20.620">
    <property type="match status" value="1"/>
</dbReference>
<dbReference type="STRING" id="28573.A0A0U1M572"/>
<dbReference type="GO" id="GO:0015031">
    <property type="term" value="P:protein transport"/>
    <property type="evidence" value="ECO:0007669"/>
    <property type="project" value="UniProtKB-KW"/>
</dbReference>
<dbReference type="FunFam" id="3.10.20.90:FF:000290">
    <property type="entry name" value="Autophagy protein 5"/>
    <property type="match status" value="1"/>
</dbReference>
<comment type="function">
    <text evidence="11">Involved in cytoplasm to vacuole transport (Cvt) and autophagic vesicle formation. Autophagy is essential for maintenance of amino acid levels and protein synthesis under nitrogen starvation. Required for selective autophagic degradation of the nucleus (nucleophagy). Also required for mitophagy, which eliminates defective or superfluous mitochondria in order to fulfill cellular energy requirements and prevent excess ROS production. Conjugation with ATG12, through a ubiquitin-like conjugating system involving ATG7 as an E1-like activating enzyme and ATG10 as an E2-like conjugating enzyme, is essential for its function. The ATG12-ATG5 conjugate acts as an E3-like enzyme which is required for lipidation of ATG8 and ATG8 association to the vesicle membranes.</text>
</comment>
<keyword evidence="7 12" id="KW-0832">Ubl conjugation</keyword>
<evidence type="ECO:0000313" key="16">
    <source>
        <dbReference type="EMBL" id="CRG90171.1"/>
    </source>
</evidence>
<feature type="domain" description="Autophagy protein ATG5 alpha-helical bundle region" evidence="14">
    <location>
        <begin position="164"/>
        <end position="220"/>
    </location>
</feature>
<evidence type="ECO:0000256" key="4">
    <source>
        <dbReference type="ARBA" id="ARBA00015616"/>
    </source>
</evidence>
<dbReference type="Gene3D" id="1.10.246.190">
    <property type="entry name" value="Autophagy protein Apg5, helix rich domain"/>
    <property type="match status" value="1"/>
</dbReference>
<protein>
    <recommendedName>
        <fullName evidence="4 12">Autophagy protein 5</fullName>
    </recommendedName>
</protein>
<dbReference type="EMBL" id="CVMT01000007">
    <property type="protein sequence ID" value="CRG90171.1"/>
    <property type="molecule type" value="Genomic_DNA"/>
</dbReference>
<feature type="domain" description="Autophagy protein ATG5 UblA" evidence="15">
    <location>
        <begin position="13"/>
        <end position="147"/>
    </location>
</feature>
<evidence type="ECO:0000256" key="5">
    <source>
        <dbReference type="ARBA" id="ARBA00022448"/>
    </source>
</evidence>
<dbReference type="InterPro" id="IPR042526">
    <property type="entry name" value="Atg5_HR"/>
</dbReference>
<dbReference type="InterPro" id="IPR048940">
    <property type="entry name" value="ATG5_HBR"/>
</dbReference>
<comment type="similarity">
    <text evidence="2 12">Belongs to the ATG5 family.</text>
</comment>
<sequence length="332" mass="36867">MASSSVSSIQERIWQGRLPLEIVLDPSECRTYDQSDPYLISYPRVSYLPFLLPRLHAFFRSSLINPESEEHSGWFSFEGVPLKWHYPLGLLYDLYSGAEPISRSTLTEQNLTQSVILGGVKPNQSSGEDENSDSRSGPLPWRLTLHFDNWPDEDLVRLDADGLVIHDTFINNVKEADALRIRDAKGIMTLSKEDTAGFWTAVQNHDLASYRRIANLLLPPPSQPFRNVPVRLFLPLPPDSDRPSLKIVQSPLQPSIPASTAGSVSSGRMQQQTVGSALHTLLPNLFPSRRIPVLAKPVLHGVVLPMTAPLEEVARSAAYVDGWVAIVICMVG</sequence>
<dbReference type="Pfam" id="PF20637">
    <property type="entry name" value="ATG5_HBR"/>
    <property type="match status" value="1"/>
</dbReference>
<dbReference type="PANTHER" id="PTHR13040">
    <property type="entry name" value="AUTOPHAGY PROTEIN 5"/>
    <property type="match status" value="1"/>
</dbReference>
<dbReference type="GO" id="GO:0005776">
    <property type="term" value="C:autophagosome"/>
    <property type="evidence" value="ECO:0007669"/>
    <property type="project" value="TreeGrafter"/>
</dbReference>
<dbReference type="OMA" id="SIQKAVW"/>
<proteinExistence type="inferred from homology"/>
<evidence type="ECO:0000256" key="11">
    <source>
        <dbReference type="ARBA" id="ARBA00024770"/>
    </source>
</evidence>
<dbReference type="InterPro" id="IPR048939">
    <property type="entry name" value="ATG5_UblA"/>
</dbReference>
<keyword evidence="10 12" id="KW-0472">Membrane</keyword>
<dbReference type="Pfam" id="PF04106">
    <property type="entry name" value="ATG5_UblB"/>
    <property type="match status" value="1"/>
</dbReference>
<evidence type="ECO:0000256" key="1">
    <source>
        <dbReference type="ARBA" id="ARBA00004623"/>
    </source>
</evidence>
<evidence type="ECO:0000256" key="10">
    <source>
        <dbReference type="ARBA" id="ARBA00023136"/>
    </source>
</evidence>
<feature type="domain" description="Autophagy protein ATG5 UblB" evidence="13">
    <location>
        <begin position="227"/>
        <end position="328"/>
    </location>
</feature>
<dbReference type="GO" id="GO:0061908">
    <property type="term" value="C:phagophore"/>
    <property type="evidence" value="ECO:0007669"/>
    <property type="project" value="TreeGrafter"/>
</dbReference>
<reference evidence="16 17" key="1">
    <citation type="submission" date="2015-04" db="EMBL/GenBank/DDBJ databases">
        <authorList>
            <person name="Syromyatnikov M.Y."/>
            <person name="Popov V.N."/>
        </authorList>
    </citation>
    <scope>NUCLEOTIDE SEQUENCE [LARGE SCALE GENOMIC DNA]</scope>
    <source>
        <strain evidence="16">WF-38-12</strain>
    </source>
</reference>
<evidence type="ECO:0000256" key="12">
    <source>
        <dbReference type="RuleBase" id="RU361202"/>
    </source>
</evidence>
<organism evidence="16 17">
    <name type="scientific">Talaromyces islandicus</name>
    <name type="common">Penicillium islandicum</name>
    <dbReference type="NCBI Taxonomy" id="28573"/>
    <lineage>
        <taxon>Eukaryota</taxon>
        <taxon>Fungi</taxon>
        <taxon>Dikarya</taxon>
        <taxon>Ascomycota</taxon>
        <taxon>Pezizomycotina</taxon>
        <taxon>Eurotiomycetes</taxon>
        <taxon>Eurotiomycetidae</taxon>
        <taxon>Eurotiales</taxon>
        <taxon>Trichocomaceae</taxon>
        <taxon>Talaromyces</taxon>
        <taxon>Talaromyces sect. Islandici</taxon>
    </lineage>
</organism>
<accession>A0A0U1M572</accession>
<evidence type="ECO:0000313" key="17">
    <source>
        <dbReference type="Proteomes" id="UP000054383"/>
    </source>
</evidence>
<dbReference type="Pfam" id="PF20638">
    <property type="entry name" value="ATG5_UblA"/>
    <property type="match status" value="1"/>
</dbReference>
<comment type="subunit">
    <text evidence="3 12">Conjugated with ATG12.</text>
</comment>
<dbReference type="GO" id="GO:0034727">
    <property type="term" value="P:piecemeal microautophagy of the nucleus"/>
    <property type="evidence" value="ECO:0007669"/>
    <property type="project" value="TreeGrafter"/>
</dbReference>
<dbReference type="GO" id="GO:0034274">
    <property type="term" value="C:Atg12-Atg5-Atg16 complex"/>
    <property type="evidence" value="ECO:0007669"/>
    <property type="project" value="TreeGrafter"/>
</dbReference>
<dbReference type="OrthoDB" id="272162at2759"/>
<dbReference type="InterPro" id="IPR042527">
    <property type="entry name" value="Atg5_UblA_dom_sf"/>
</dbReference>
<dbReference type="GO" id="GO:0019776">
    <property type="term" value="F:Atg8-family ligase activity"/>
    <property type="evidence" value="ECO:0007669"/>
    <property type="project" value="TreeGrafter"/>
</dbReference>
<evidence type="ECO:0000256" key="6">
    <source>
        <dbReference type="ARBA" id="ARBA00022499"/>
    </source>
</evidence>
<dbReference type="GO" id="GO:0034045">
    <property type="term" value="C:phagophore assembly site membrane"/>
    <property type="evidence" value="ECO:0007669"/>
    <property type="project" value="UniProtKB-SubCell"/>
</dbReference>
<evidence type="ECO:0000259" key="13">
    <source>
        <dbReference type="Pfam" id="PF04106"/>
    </source>
</evidence>